<organism evidence="2 3">
    <name type="scientific">Ladona fulva</name>
    <name type="common">Scarce chaser dragonfly</name>
    <name type="synonym">Libellula fulva</name>
    <dbReference type="NCBI Taxonomy" id="123851"/>
    <lineage>
        <taxon>Eukaryota</taxon>
        <taxon>Metazoa</taxon>
        <taxon>Ecdysozoa</taxon>
        <taxon>Arthropoda</taxon>
        <taxon>Hexapoda</taxon>
        <taxon>Insecta</taxon>
        <taxon>Pterygota</taxon>
        <taxon>Palaeoptera</taxon>
        <taxon>Odonata</taxon>
        <taxon>Epiprocta</taxon>
        <taxon>Anisoptera</taxon>
        <taxon>Libelluloidea</taxon>
        <taxon>Libellulidae</taxon>
        <taxon>Ladona</taxon>
    </lineage>
</organism>
<evidence type="ECO:0000313" key="2">
    <source>
        <dbReference type="EMBL" id="KAG8230255.1"/>
    </source>
</evidence>
<dbReference type="OrthoDB" id="414075at2759"/>
<dbReference type="InterPro" id="IPR012337">
    <property type="entry name" value="RNaseH-like_sf"/>
</dbReference>
<dbReference type="EMBL" id="KZ308473">
    <property type="protein sequence ID" value="KAG8230255.1"/>
    <property type="molecule type" value="Genomic_DNA"/>
</dbReference>
<reference evidence="2" key="2">
    <citation type="submission" date="2017-10" db="EMBL/GenBank/DDBJ databases">
        <title>Ladona fulva Genome sequencing and assembly.</title>
        <authorList>
            <person name="Murali S."/>
            <person name="Richards S."/>
            <person name="Bandaranaike D."/>
            <person name="Bellair M."/>
            <person name="Blankenburg K."/>
            <person name="Chao H."/>
            <person name="Dinh H."/>
            <person name="Doddapaneni H."/>
            <person name="Dugan-Rocha S."/>
            <person name="Elkadiri S."/>
            <person name="Gnanaolivu R."/>
            <person name="Hernandez B."/>
            <person name="Skinner E."/>
            <person name="Javaid M."/>
            <person name="Lee S."/>
            <person name="Li M."/>
            <person name="Ming W."/>
            <person name="Munidasa M."/>
            <person name="Muniz J."/>
            <person name="Nguyen L."/>
            <person name="Hughes D."/>
            <person name="Osuji N."/>
            <person name="Pu L.-L."/>
            <person name="Puazo M."/>
            <person name="Qu C."/>
            <person name="Quiroz J."/>
            <person name="Raj R."/>
            <person name="Weissenberger G."/>
            <person name="Xin Y."/>
            <person name="Zou X."/>
            <person name="Han Y."/>
            <person name="Worley K."/>
            <person name="Muzny D."/>
            <person name="Gibbs R."/>
        </authorList>
    </citation>
    <scope>NUCLEOTIDE SEQUENCE</scope>
    <source>
        <strain evidence="2">Sampled in the wild</strain>
    </source>
</reference>
<dbReference type="AlphaFoldDB" id="A0A8K0NZL1"/>
<name>A0A8K0NZL1_LADFU</name>
<dbReference type="Gene3D" id="3.30.420.10">
    <property type="entry name" value="Ribonuclease H-like superfamily/Ribonuclease H"/>
    <property type="match status" value="1"/>
</dbReference>
<dbReference type="GO" id="GO:0005783">
    <property type="term" value="C:endoplasmic reticulum"/>
    <property type="evidence" value="ECO:0007669"/>
    <property type="project" value="TreeGrafter"/>
</dbReference>
<dbReference type="GO" id="GO:0000175">
    <property type="term" value="F:3'-5'-RNA exonuclease activity"/>
    <property type="evidence" value="ECO:0007669"/>
    <property type="project" value="TreeGrafter"/>
</dbReference>
<evidence type="ECO:0000256" key="1">
    <source>
        <dbReference type="ARBA" id="ARBA00008372"/>
    </source>
</evidence>
<reference evidence="2" key="1">
    <citation type="submission" date="2013-04" db="EMBL/GenBank/DDBJ databases">
        <authorList>
            <person name="Qu J."/>
            <person name="Murali S.C."/>
            <person name="Bandaranaike D."/>
            <person name="Bellair M."/>
            <person name="Blankenburg K."/>
            <person name="Chao H."/>
            <person name="Dinh H."/>
            <person name="Doddapaneni H."/>
            <person name="Downs B."/>
            <person name="Dugan-Rocha S."/>
            <person name="Elkadiri S."/>
            <person name="Gnanaolivu R.D."/>
            <person name="Hernandez B."/>
            <person name="Javaid M."/>
            <person name="Jayaseelan J.C."/>
            <person name="Lee S."/>
            <person name="Li M."/>
            <person name="Ming W."/>
            <person name="Munidasa M."/>
            <person name="Muniz J."/>
            <person name="Nguyen L."/>
            <person name="Ongeri F."/>
            <person name="Osuji N."/>
            <person name="Pu L.-L."/>
            <person name="Puazo M."/>
            <person name="Qu C."/>
            <person name="Quiroz J."/>
            <person name="Raj R."/>
            <person name="Weissenberger G."/>
            <person name="Xin Y."/>
            <person name="Zou X."/>
            <person name="Han Y."/>
            <person name="Richards S."/>
            <person name="Worley K."/>
            <person name="Muzny D."/>
            <person name="Gibbs R."/>
        </authorList>
    </citation>
    <scope>NUCLEOTIDE SEQUENCE</scope>
    <source>
        <strain evidence="2">Sampled in the wild</strain>
    </source>
</reference>
<dbReference type="Pfam" id="PF04857">
    <property type="entry name" value="CAF1"/>
    <property type="match status" value="1"/>
</dbReference>
<dbReference type="GO" id="GO:0000289">
    <property type="term" value="P:nuclear-transcribed mRNA poly(A) tail shortening"/>
    <property type="evidence" value="ECO:0007669"/>
    <property type="project" value="TreeGrafter"/>
</dbReference>
<feature type="non-terminal residue" evidence="2">
    <location>
        <position position="1"/>
    </location>
</feature>
<evidence type="ECO:0000313" key="3">
    <source>
        <dbReference type="Proteomes" id="UP000792457"/>
    </source>
</evidence>
<comment type="similarity">
    <text evidence="1">Belongs to the CAF1 family.</text>
</comment>
<keyword evidence="3" id="KW-1185">Reference proteome</keyword>
<dbReference type="GO" id="GO:0005634">
    <property type="term" value="C:nucleus"/>
    <property type="evidence" value="ECO:0007669"/>
    <property type="project" value="TreeGrafter"/>
</dbReference>
<protein>
    <submittedName>
        <fullName evidence="2">Uncharacterized protein</fullName>
    </submittedName>
</protein>
<dbReference type="PANTHER" id="PTHR15092">
    <property type="entry name" value="POLY A -SPECIFIC RIBONUCLEASE/TARGET OF EGR1, MEMBER 1"/>
    <property type="match status" value="1"/>
</dbReference>
<dbReference type="InterPro" id="IPR036397">
    <property type="entry name" value="RNaseH_sf"/>
</dbReference>
<dbReference type="SUPFAM" id="SSF53098">
    <property type="entry name" value="Ribonuclease H-like"/>
    <property type="match status" value="1"/>
</dbReference>
<dbReference type="PANTHER" id="PTHR15092:SF22">
    <property type="entry name" value="POLY(A)-SPECIFIC RIBONUCLEASE PNLDC1"/>
    <property type="match status" value="1"/>
</dbReference>
<dbReference type="InterPro" id="IPR051181">
    <property type="entry name" value="CAF1_poly(A)_ribonucleases"/>
</dbReference>
<dbReference type="InterPro" id="IPR006941">
    <property type="entry name" value="RNase_CAF1"/>
</dbReference>
<dbReference type="GO" id="GO:1990432">
    <property type="term" value="P:siRNA 3'-end processing"/>
    <property type="evidence" value="ECO:0007669"/>
    <property type="project" value="TreeGrafter"/>
</dbReference>
<dbReference type="Proteomes" id="UP000792457">
    <property type="component" value="Unassembled WGS sequence"/>
</dbReference>
<proteinExistence type="inferred from homology"/>
<accession>A0A8K0NZL1</accession>
<comment type="caution">
    <text evidence="2">The sequence shown here is derived from an EMBL/GenBank/DDBJ whole genome shotgun (WGS) entry which is preliminary data.</text>
</comment>
<dbReference type="GO" id="GO:1990431">
    <property type="term" value="P:priRNA 3'-end processing"/>
    <property type="evidence" value="ECO:0007669"/>
    <property type="project" value="TreeGrafter"/>
</dbReference>
<gene>
    <name evidence="2" type="ORF">J437_LFUL009793</name>
</gene>
<sequence>MCEIFWNNFQEKFRDVKESLDKASIVSLDCELTGLHSIEGFQPSLFDSGAERYEKLRTGVDQLLVIQLGLTAFILNKEEDEYLARTFTFYLLPTSFLSVDTRFVCQASSLCFLSYAGFDFNKLFSEGIPYLSPEQESRLRLDLKRDRPALACHISSDLRSVLERACWQVSQWTPSALPGQSFKIFPHPAQKLEEMDDDNIVSDASMPPSLTFQLRENLIHRELRLTFPDIWTYPEDGSVIRIEKIKEDERQRLEREEERKIKEEYGEKVFQNMEVDCLAERIIQLLLGATKIFRLLIEAKKPIIGYKSSWFFHNKQKKSDKGEKGLEMTKNAIKIIQGDNLDQL</sequence>
<dbReference type="GO" id="GO:0003723">
    <property type="term" value="F:RNA binding"/>
    <property type="evidence" value="ECO:0007669"/>
    <property type="project" value="TreeGrafter"/>
</dbReference>